<evidence type="ECO:0000313" key="2">
    <source>
        <dbReference type="Proteomes" id="UP001164472"/>
    </source>
</evidence>
<dbReference type="KEGG" id="asem:NNL22_04455"/>
<dbReference type="AlphaFoldDB" id="A0A9E8HU92"/>
<organism evidence="1 2">
    <name type="scientific">Alkalimarinus sediminis</name>
    <dbReference type="NCBI Taxonomy" id="1632866"/>
    <lineage>
        <taxon>Bacteria</taxon>
        <taxon>Pseudomonadati</taxon>
        <taxon>Pseudomonadota</taxon>
        <taxon>Gammaproteobacteria</taxon>
        <taxon>Alteromonadales</taxon>
        <taxon>Alteromonadaceae</taxon>
        <taxon>Alkalimarinus</taxon>
    </lineage>
</organism>
<name>A0A9E8HU92_9ALTE</name>
<evidence type="ECO:0000313" key="1">
    <source>
        <dbReference type="EMBL" id="UZW75839.1"/>
    </source>
</evidence>
<reference evidence="1" key="1">
    <citation type="submission" date="2022-07" db="EMBL/GenBank/DDBJ databases">
        <title>Alkalimarinus sp. nov., isolated from gut of a Alitta virens.</title>
        <authorList>
            <person name="Yang A.I."/>
            <person name="Shin N.-R."/>
        </authorList>
    </citation>
    <scope>NUCLEOTIDE SEQUENCE</scope>
    <source>
        <strain evidence="1">FA028</strain>
    </source>
</reference>
<protein>
    <submittedName>
        <fullName evidence="1">Uncharacterized protein</fullName>
    </submittedName>
</protein>
<dbReference type="Proteomes" id="UP001164472">
    <property type="component" value="Chromosome"/>
</dbReference>
<keyword evidence="2" id="KW-1185">Reference proteome</keyword>
<proteinExistence type="predicted"/>
<dbReference type="EMBL" id="CP101527">
    <property type="protein sequence ID" value="UZW75839.1"/>
    <property type="molecule type" value="Genomic_DNA"/>
</dbReference>
<gene>
    <name evidence="1" type="ORF">NNL22_04455</name>
</gene>
<accession>A0A9E8HU92</accession>
<sequence>MGTPTEVELKQALKQAIEMREQGKDPDFIAKSLLNHHYRLKKMERVIEATKLYLRSGQSPTEHAKVVRALEQYDKIDHESTDYSAFGLE</sequence>
<dbReference type="RefSeq" id="WP_251811589.1">
    <property type="nucleotide sequence ID" value="NZ_CP101527.1"/>
</dbReference>